<name>A0A5Q2QAJ0_9GAMM</name>
<dbReference type="EMBL" id="CP045871">
    <property type="protein sequence ID" value="QGG79066.1"/>
    <property type="molecule type" value="Genomic_DNA"/>
</dbReference>
<dbReference type="AlphaFoldDB" id="A0A5Q2QAJ0"/>
<accession>A0A5Q2QAJ0</accession>
<proteinExistence type="predicted"/>
<reference evidence="2 3" key="1">
    <citation type="submission" date="2019-11" db="EMBL/GenBank/DDBJ databases">
        <authorList>
            <person name="Khan S.A."/>
            <person name="Jeon C.O."/>
            <person name="Chun B.H."/>
        </authorList>
    </citation>
    <scope>NUCLEOTIDE SEQUENCE [LARGE SCALE GENOMIC DNA]</scope>
    <source>
        <strain evidence="2 3">IMCC 1097</strain>
    </source>
</reference>
<evidence type="ECO:0000313" key="2">
    <source>
        <dbReference type="EMBL" id="QGG79066.1"/>
    </source>
</evidence>
<keyword evidence="3" id="KW-1185">Reference proteome</keyword>
<sequence>MSHDDKTDTPLDAVDDAVEETVEAVMETPIEPAIEDVEPAPAPADTPKQPGRGLSLIAIAVSLVALLGVGAGGWMAGQQSGAAQSAQSDLAAQLASLQARVDGLGSPGADISALQVDLARIDASQQQVFAAAEGASTTSQNVTEQLSSMVGDLADTRTRIELIEGNRAQEYLLAEVEYLMRIAIQRVQAGRDVATGLSLLLSADQALASADDASLFPVRKALAAEIAALRAVPGLDRTGLYLKLSAAAEQVDNLRMSPAEVDTAPVVESTDAIDGAIKTLASFVTVRRRDNPVQPMLAPTEAAYVRQNLRLMMEQSQLALLDGDAGTWQASLTRAQDWVGRYFLASDTQTTALLETLAPLGSINIAPDLPSMGGSLNALRAVQQARVDALVGGE</sequence>
<gene>
    <name evidence="2" type="ORF">GH975_00230</name>
</gene>
<protein>
    <recommendedName>
        <fullName evidence="4">Uroporphyrinogen-III C-methyltransferase</fullName>
    </recommendedName>
</protein>
<dbReference type="RefSeq" id="WP_153712570.1">
    <property type="nucleotide sequence ID" value="NZ_CP045871.1"/>
</dbReference>
<keyword evidence="1" id="KW-0812">Transmembrane</keyword>
<dbReference type="OrthoDB" id="5739852at2"/>
<dbReference type="InterPro" id="IPR007470">
    <property type="entry name" value="HemX"/>
</dbReference>
<dbReference type="PANTHER" id="PTHR38043">
    <property type="entry name" value="PROTEIN HEMX"/>
    <property type="match status" value="1"/>
</dbReference>
<evidence type="ECO:0008006" key="4">
    <source>
        <dbReference type="Google" id="ProtNLM"/>
    </source>
</evidence>
<evidence type="ECO:0000313" key="3">
    <source>
        <dbReference type="Proteomes" id="UP000388235"/>
    </source>
</evidence>
<dbReference type="Pfam" id="PF04375">
    <property type="entry name" value="HemX"/>
    <property type="match status" value="1"/>
</dbReference>
<keyword evidence="1" id="KW-0472">Membrane</keyword>
<dbReference type="KEGG" id="llp:GH975_00230"/>
<keyword evidence="1" id="KW-1133">Transmembrane helix</keyword>
<dbReference type="PANTHER" id="PTHR38043:SF1">
    <property type="entry name" value="PROTEIN HEMX"/>
    <property type="match status" value="1"/>
</dbReference>
<evidence type="ECO:0000256" key="1">
    <source>
        <dbReference type="SAM" id="Phobius"/>
    </source>
</evidence>
<dbReference type="Proteomes" id="UP000388235">
    <property type="component" value="Chromosome"/>
</dbReference>
<feature type="transmembrane region" description="Helical" evidence="1">
    <location>
        <begin position="56"/>
        <end position="77"/>
    </location>
</feature>
<organism evidence="2 3">
    <name type="scientific">Litorivicinus lipolyticus</name>
    <dbReference type="NCBI Taxonomy" id="418701"/>
    <lineage>
        <taxon>Bacteria</taxon>
        <taxon>Pseudomonadati</taxon>
        <taxon>Pseudomonadota</taxon>
        <taxon>Gammaproteobacteria</taxon>
        <taxon>Oceanospirillales</taxon>
        <taxon>Litorivicinaceae</taxon>
        <taxon>Litorivicinus</taxon>
    </lineage>
</organism>